<proteinExistence type="predicted"/>
<dbReference type="GO" id="GO:0007031">
    <property type="term" value="P:peroxisome organization"/>
    <property type="evidence" value="ECO:0007669"/>
    <property type="project" value="InterPro"/>
</dbReference>
<dbReference type="EMBL" id="DF237049">
    <property type="protein sequence ID" value="GAQ82100.1"/>
    <property type="molecule type" value="Genomic_DNA"/>
</dbReference>
<dbReference type="PANTHER" id="PTHR34126:SF1">
    <property type="entry name" value="PEROXISOME BIOGENESIS PROTEIN 22"/>
    <property type="match status" value="1"/>
</dbReference>
<keyword evidence="1" id="KW-0472">Membrane</keyword>
<keyword evidence="1" id="KW-1133">Transmembrane helix</keyword>
<dbReference type="InterPro" id="IPR037485">
    <property type="entry name" value="PEX22"/>
</dbReference>
<gene>
    <name evidence="2" type="ORF">KFL_001000220</name>
</gene>
<dbReference type="Proteomes" id="UP000054558">
    <property type="component" value="Unassembled WGS sequence"/>
</dbReference>
<dbReference type="AlphaFoldDB" id="A0A1Y1HU00"/>
<keyword evidence="1" id="KW-0812">Transmembrane</keyword>
<keyword evidence="3" id="KW-1185">Reference proteome</keyword>
<name>A0A1Y1HU00_KLENI</name>
<evidence type="ECO:0000313" key="2">
    <source>
        <dbReference type="EMBL" id="GAQ82100.1"/>
    </source>
</evidence>
<feature type="transmembrane region" description="Helical" evidence="1">
    <location>
        <begin position="32"/>
        <end position="52"/>
    </location>
</feature>
<reference evidence="2 3" key="1">
    <citation type="journal article" date="2014" name="Nat. Commun.">
        <title>Klebsormidium flaccidum genome reveals primary factors for plant terrestrial adaptation.</title>
        <authorList>
            <person name="Hori K."/>
            <person name="Maruyama F."/>
            <person name="Fujisawa T."/>
            <person name="Togashi T."/>
            <person name="Yamamoto N."/>
            <person name="Seo M."/>
            <person name="Sato S."/>
            <person name="Yamada T."/>
            <person name="Mori H."/>
            <person name="Tajima N."/>
            <person name="Moriyama T."/>
            <person name="Ikeuchi M."/>
            <person name="Watanabe M."/>
            <person name="Wada H."/>
            <person name="Kobayashi K."/>
            <person name="Saito M."/>
            <person name="Masuda T."/>
            <person name="Sasaki-Sekimoto Y."/>
            <person name="Mashiguchi K."/>
            <person name="Awai K."/>
            <person name="Shimojima M."/>
            <person name="Masuda S."/>
            <person name="Iwai M."/>
            <person name="Nobusawa T."/>
            <person name="Narise T."/>
            <person name="Kondo S."/>
            <person name="Saito H."/>
            <person name="Sato R."/>
            <person name="Murakawa M."/>
            <person name="Ihara Y."/>
            <person name="Oshima-Yamada Y."/>
            <person name="Ohtaka K."/>
            <person name="Satoh M."/>
            <person name="Sonobe K."/>
            <person name="Ishii M."/>
            <person name="Ohtani R."/>
            <person name="Kanamori-Sato M."/>
            <person name="Honoki R."/>
            <person name="Miyazaki D."/>
            <person name="Mochizuki H."/>
            <person name="Umetsu J."/>
            <person name="Higashi K."/>
            <person name="Shibata D."/>
            <person name="Kamiya Y."/>
            <person name="Sato N."/>
            <person name="Nakamura Y."/>
            <person name="Tabata S."/>
            <person name="Ida S."/>
            <person name="Kurokawa K."/>
            <person name="Ohta H."/>
        </authorList>
    </citation>
    <scope>NUCLEOTIDE SEQUENCE [LARGE SCALE GENOMIC DNA]</scope>
    <source>
        <strain evidence="2 3">NIES-2285</strain>
    </source>
</reference>
<dbReference type="STRING" id="105231.A0A1Y1HU00"/>
<evidence type="ECO:0000313" key="3">
    <source>
        <dbReference type="Proteomes" id="UP000054558"/>
    </source>
</evidence>
<sequence>MDDLINALADLGGVIAARVSKLLAVLSQNKNASSWGAVAGLALAIICAWRYIGKGRDSPRLRKHEGVSRLPPEAESHFARASGVSHSATQATHRGKGVEQTVQTQPAQMTLAQSVHHRLQGSRRMTLTTLGVLFTETSPEEVQENGATLRPGAAEVVKELSKACDLYLVTQCLDDTSEIAVMSALESAGLFAHGAVNKDKVLFCSTPQGRASFVRQLEPDWHVDTSADIIKQLARFVQHQLHIASGTGPRAVGSGVVAAEGLAQYFGKSATVR</sequence>
<evidence type="ECO:0000256" key="1">
    <source>
        <dbReference type="SAM" id="Phobius"/>
    </source>
</evidence>
<organism evidence="2 3">
    <name type="scientific">Klebsormidium nitens</name>
    <name type="common">Green alga</name>
    <name type="synonym">Ulothrix nitens</name>
    <dbReference type="NCBI Taxonomy" id="105231"/>
    <lineage>
        <taxon>Eukaryota</taxon>
        <taxon>Viridiplantae</taxon>
        <taxon>Streptophyta</taxon>
        <taxon>Klebsormidiophyceae</taxon>
        <taxon>Klebsormidiales</taxon>
        <taxon>Klebsormidiaceae</taxon>
        <taxon>Klebsormidium</taxon>
    </lineage>
</organism>
<dbReference type="OrthoDB" id="77656at2759"/>
<accession>A0A1Y1HU00</accession>
<dbReference type="OMA" id="HEDNGMQ"/>
<dbReference type="PANTHER" id="PTHR34126">
    <property type="entry name" value="PEROXISOME BIOGENESIS PROTEIN 22"/>
    <property type="match status" value="1"/>
</dbReference>
<dbReference type="Pfam" id="PF22978">
    <property type="entry name" value="HAD_Pex22"/>
    <property type="match status" value="1"/>
</dbReference>
<protein>
    <submittedName>
        <fullName evidence="2">Peroxin 22</fullName>
    </submittedName>
</protein>